<dbReference type="EMBL" id="JACHWX010000002">
    <property type="protein sequence ID" value="MBB3054376.1"/>
    <property type="molecule type" value="Genomic_DNA"/>
</dbReference>
<proteinExistence type="predicted"/>
<dbReference type="OrthoDB" id="609485at2"/>
<gene>
    <name evidence="2" type="ORF">FHS11_000786</name>
</gene>
<reference evidence="2" key="1">
    <citation type="submission" date="2020-08" db="EMBL/GenBank/DDBJ databases">
        <title>Genomic Encyclopedia of Type Strains, Phase III (KMG-III): the genomes of soil and plant-associated and newly described type strains.</title>
        <authorList>
            <person name="Whitman W."/>
        </authorList>
    </citation>
    <scope>NUCLEOTIDE SEQUENCE [LARGE SCALE GENOMIC DNA]</scope>
    <source>
        <strain evidence="2">CECT 8628</strain>
    </source>
</reference>
<name>A0A839S978_9SPHI</name>
<accession>A0A839S978</accession>
<protein>
    <recommendedName>
        <fullName evidence="4">MG2 domain protein</fullName>
    </recommendedName>
</protein>
<evidence type="ECO:0000256" key="1">
    <source>
        <dbReference type="SAM" id="SignalP"/>
    </source>
</evidence>
<comment type="caution">
    <text evidence="2">The sequence shown here is derived from an EMBL/GenBank/DDBJ whole genome shotgun (WGS) entry which is preliminary data.</text>
</comment>
<sequence>MKNATVIFFALVGLAAGRVMAQQAVPAEMAPIQKNFNDYNTNSLQEKLFVHTNRNLCTAGELLWFKIYNVDGIYLRPLNISKVAYVEVLDNNQNAVLQTKITMKDNGGDGSLFIPLTMPTGNYTLRAYTNWMKNFSPDYYFSKKISIINPLKSPESAGKTNANAYDIQFFPEGGELVNGMESVVGVKATNQFGKGINFKGAILNEKNDTVARFAPLKFGLGHFTFKPENFGVYHAVIKIDGKEVQKKLPVIYANGYVMQLTDNGSGMLSVKINSNLPKENLYLFAQTRNVIKLIETTVCDNGTANFKIDKSKLGDGISQITIFNGERNPVCERLYFKRPQKQLMLSAATNAGGYGLRKRVDVAITAKGQNGMPEAADLSVAVYRIDSLQYDDKTNILNYLWLSADLKGTIESPEYYFNSNDALWPQTADNLMLTQGWRSFSWKDVFENKTRSFTFLPEFNGPIINGKITNQSGQKPAKDVFVYLGIPGKSVQLSASKSDSLGRLTFNMKAFYGPSEIIAETNTEIDTNYHIDILSPFSEQFAQTVLPHLDITPAMETSFEDQSLAMQVQNIYNGLLLKQFNEPRADSGAFYGEPAKTYLLDNYTRFTTIEEIMREYVREVNISRPHDQFRIKVIDGVGFLSENDPMVLVDGIPFFKMNKVFAIDPLKLRKLEVVPYTYYLGPSTEQGIFSFTSYKSDFGGAEIDPHAVVIDYEGLQIQRQFYAPEYDTEQKAYTRTPDFRTALYWSPYVVTGTDGNKNVSFYTSDLPGKYIGVIQGISQNGDAGSQTFTFEVKPYLSAQTNK</sequence>
<evidence type="ECO:0000313" key="2">
    <source>
        <dbReference type="EMBL" id="MBB3054376.1"/>
    </source>
</evidence>
<feature type="signal peptide" evidence="1">
    <location>
        <begin position="1"/>
        <end position="21"/>
    </location>
</feature>
<feature type="chain" id="PRO_5032419591" description="MG2 domain protein" evidence="1">
    <location>
        <begin position="22"/>
        <end position="802"/>
    </location>
</feature>
<dbReference type="AlphaFoldDB" id="A0A839S978"/>
<organism evidence="2 3">
    <name type="scientific">Mucilaginibacter gotjawali</name>
    <dbReference type="NCBI Taxonomy" id="1550579"/>
    <lineage>
        <taxon>Bacteria</taxon>
        <taxon>Pseudomonadati</taxon>
        <taxon>Bacteroidota</taxon>
        <taxon>Sphingobacteriia</taxon>
        <taxon>Sphingobacteriales</taxon>
        <taxon>Sphingobacteriaceae</taxon>
        <taxon>Mucilaginibacter</taxon>
    </lineage>
</organism>
<evidence type="ECO:0008006" key="4">
    <source>
        <dbReference type="Google" id="ProtNLM"/>
    </source>
</evidence>
<keyword evidence="1" id="KW-0732">Signal</keyword>
<dbReference type="Proteomes" id="UP000539265">
    <property type="component" value="Unassembled WGS sequence"/>
</dbReference>
<dbReference type="RefSeq" id="WP_096357050.1">
    <property type="nucleotide sequence ID" value="NZ_AP017313.1"/>
</dbReference>
<evidence type="ECO:0000313" key="3">
    <source>
        <dbReference type="Proteomes" id="UP000539265"/>
    </source>
</evidence>
<keyword evidence="3" id="KW-1185">Reference proteome</keyword>
<dbReference type="Gene3D" id="2.60.40.1930">
    <property type="match status" value="1"/>
</dbReference>